<dbReference type="AlphaFoldDB" id="A0AAW2IM53"/>
<keyword evidence="3" id="KW-0863">Zinc-finger</keyword>
<accession>A0AAW2IM53</accession>
<dbReference type="GO" id="GO:0010154">
    <property type="term" value="P:fruit development"/>
    <property type="evidence" value="ECO:0007669"/>
    <property type="project" value="TreeGrafter"/>
</dbReference>
<comment type="caution">
    <text evidence="7">The sequence shown here is derived from an EMBL/GenBank/DDBJ whole genome shotgun (WGS) entry which is preliminary data.</text>
</comment>
<dbReference type="GO" id="GO:0009944">
    <property type="term" value="P:polarity specification of adaxial/abaxial axis"/>
    <property type="evidence" value="ECO:0007669"/>
    <property type="project" value="TreeGrafter"/>
</dbReference>
<dbReference type="GO" id="GO:1902183">
    <property type="term" value="P:regulation of shoot apical meristem development"/>
    <property type="evidence" value="ECO:0007669"/>
    <property type="project" value="TreeGrafter"/>
</dbReference>
<feature type="compositionally biased region" description="Polar residues" evidence="5">
    <location>
        <begin position="67"/>
        <end position="80"/>
    </location>
</feature>
<dbReference type="GO" id="GO:2000024">
    <property type="term" value="P:regulation of leaf development"/>
    <property type="evidence" value="ECO:0007669"/>
    <property type="project" value="TreeGrafter"/>
</dbReference>
<dbReference type="GO" id="GO:0010158">
    <property type="term" value="P:abaxial cell fate specification"/>
    <property type="evidence" value="ECO:0007669"/>
    <property type="project" value="TreeGrafter"/>
</dbReference>
<comment type="similarity">
    <text evidence="1">Belongs to the YABBY family.</text>
</comment>
<name>A0AAW2IM53_9LAMI</name>
<evidence type="ECO:0000256" key="3">
    <source>
        <dbReference type="ARBA" id="ARBA00022771"/>
    </source>
</evidence>
<dbReference type="EMBL" id="JACGWK010001771">
    <property type="protein sequence ID" value="KAL0282941.1"/>
    <property type="molecule type" value="Genomic_DNA"/>
</dbReference>
<dbReference type="PANTHER" id="PTHR31675">
    <property type="entry name" value="PROTEIN YABBY 6-RELATED"/>
    <property type="match status" value="1"/>
</dbReference>
<evidence type="ECO:0000256" key="4">
    <source>
        <dbReference type="ARBA" id="ARBA00022833"/>
    </source>
</evidence>
<evidence type="ECO:0000313" key="7">
    <source>
        <dbReference type="EMBL" id="KAL0282941.1"/>
    </source>
</evidence>
<sequence length="140" mass="15629">MIIGASSMCECSLHKLVQDCNSAMRALHQPFSLSTCVDYSSHLPTSFIGHSYFPPQNLLEEIRNSSSPSNLLINQQNPNESMPVRGIDELPKPPVANRPPEKRQRVPSAYNRFIKDEIQRIKAGNPDISHREAFSAAAKN</sequence>
<dbReference type="GO" id="GO:0005634">
    <property type="term" value="C:nucleus"/>
    <property type="evidence" value="ECO:0007669"/>
    <property type="project" value="TreeGrafter"/>
</dbReference>
<keyword evidence="2" id="KW-0479">Metal-binding</keyword>
<dbReference type="SUPFAM" id="SSF47095">
    <property type="entry name" value="HMG-box"/>
    <property type="match status" value="1"/>
</dbReference>
<dbReference type="InterPro" id="IPR036910">
    <property type="entry name" value="HMG_box_dom_sf"/>
</dbReference>
<feature type="region of interest" description="Disordered" evidence="5">
    <location>
        <begin position="67"/>
        <end position="107"/>
    </location>
</feature>
<dbReference type="GO" id="GO:0008270">
    <property type="term" value="F:zinc ion binding"/>
    <property type="evidence" value="ECO:0007669"/>
    <property type="project" value="UniProtKB-KW"/>
</dbReference>
<gene>
    <name evidence="7" type="ORF">Sangu_2922100</name>
</gene>
<feature type="non-terminal residue" evidence="7">
    <location>
        <position position="140"/>
    </location>
</feature>
<keyword evidence="4" id="KW-0862">Zinc</keyword>
<organism evidence="7">
    <name type="scientific">Sesamum angustifolium</name>
    <dbReference type="NCBI Taxonomy" id="2727405"/>
    <lineage>
        <taxon>Eukaryota</taxon>
        <taxon>Viridiplantae</taxon>
        <taxon>Streptophyta</taxon>
        <taxon>Embryophyta</taxon>
        <taxon>Tracheophyta</taxon>
        <taxon>Spermatophyta</taxon>
        <taxon>Magnoliopsida</taxon>
        <taxon>eudicotyledons</taxon>
        <taxon>Gunneridae</taxon>
        <taxon>Pentapetalae</taxon>
        <taxon>asterids</taxon>
        <taxon>lamiids</taxon>
        <taxon>Lamiales</taxon>
        <taxon>Pedaliaceae</taxon>
        <taxon>Sesamum</taxon>
    </lineage>
</organism>
<protein>
    <submittedName>
        <fullName evidence="7">Axial regulator YABBY 1</fullName>
    </submittedName>
</protein>
<dbReference type="Pfam" id="PF04690">
    <property type="entry name" value="YABBY"/>
    <property type="match status" value="1"/>
</dbReference>
<dbReference type="InterPro" id="IPR006780">
    <property type="entry name" value="YABBY"/>
</dbReference>
<evidence type="ECO:0000259" key="6">
    <source>
        <dbReference type="Pfam" id="PF04690"/>
    </source>
</evidence>
<dbReference type="PANTHER" id="PTHR31675:SF0">
    <property type="entry name" value="AXIAL REGULATOR YABBY 1"/>
    <property type="match status" value="1"/>
</dbReference>
<feature type="domain" description="YABBY protein C-terminal" evidence="6">
    <location>
        <begin position="90"/>
        <end position="140"/>
    </location>
</feature>
<evidence type="ECO:0000256" key="1">
    <source>
        <dbReference type="ARBA" id="ARBA00010325"/>
    </source>
</evidence>
<evidence type="ECO:0000256" key="2">
    <source>
        <dbReference type="ARBA" id="ARBA00022723"/>
    </source>
</evidence>
<proteinExistence type="inferred from homology"/>
<evidence type="ECO:0000256" key="5">
    <source>
        <dbReference type="SAM" id="MobiDB-lite"/>
    </source>
</evidence>
<reference evidence="7" key="1">
    <citation type="submission" date="2020-06" db="EMBL/GenBank/DDBJ databases">
        <authorList>
            <person name="Li T."/>
            <person name="Hu X."/>
            <person name="Zhang T."/>
            <person name="Song X."/>
            <person name="Zhang H."/>
            <person name="Dai N."/>
            <person name="Sheng W."/>
            <person name="Hou X."/>
            <person name="Wei L."/>
        </authorList>
    </citation>
    <scope>NUCLEOTIDE SEQUENCE</scope>
    <source>
        <strain evidence="7">G01</strain>
        <tissue evidence="7">Leaf</tissue>
    </source>
</reference>
<dbReference type="InterPro" id="IPR056775">
    <property type="entry name" value="YABBY_C"/>
</dbReference>
<reference evidence="7" key="2">
    <citation type="journal article" date="2024" name="Plant">
        <title>Genomic evolution and insights into agronomic trait innovations of Sesamum species.</title>
        <authorList>
            <person name="Miao H."/>
            <person name="Wang L."/>
            <person name="Qu L."/>
            <person name="Liu H."/>
            <person name="Sun Y."/>
            <person name="Le M."/>
            <person name="Wang Q."/>
            <person name="Wei S."/>
            <person name="Zheng Y."/>
            <person name="Lin W."/>
            <person name="Duan Y."/>
            <person name="Cao H."/>
            <person name="Xiong S."/>
            <person name="Wang X."/>
            <person name="Wei L."/>
            <person name="Li C."/>
            <person name="Ma Q."/>
            <person name="Ju M."/>
            <person name="Zhao R."/>
            <person name="Li G."/>
            <person name="Mu C."/>
            <person name="Tian Q."/>
            <person name="Mei H."/>
            <person name="Zhang T."/>
            <person name="Gao T."/>
            <person name="Zhang H."/>
        </authorList>
    </citation>
    <scope>NUCLEOTIDE SEQUENCE</scope>
    <source>
        <strain evidence="7">G01</strain>
    </source>
</reference>
<dbReference type="CDD" id="cd00084">
    <property type="entry name" value="HMG-box_SF"/>
    <property type="match status" value="1"/>
</dbReference>